<evidence type="ECO:0000313" key="3">
    <source>
        <dbReference type="Proteomes" id="UP000481087"/>
    </source>
</evidence>
<proteinExistence type="predicted"/>
<reference evidence="2 3" key="1">
    <citation type="submission" date="2019-12" db="EMBL/GenBank/DDBJ databases">
        <title>Paenibacillus sp. nov. sp. isolated from soil.</title>
        <authorList>
            <person name="Kim J."/>
            <person name="Jeong S.E."/>
            <person name="Jung H.S."/>
            <person name="Jeon C.O."/>
        </authorList>
    </citation>
    <scope>NUCLEOTIDE SEQUENCE [LARGE SCALE GENOMIC DNA]</scope>
    <source>
        <strain evidence="2 3">5J-6</strain>
    </source>
</reference>
<evidence type="ECO:0000256" key="1">
    <source>
        <dbReference type="SAM" id="MobiDB-lite"/>
    </source>
</evidence>
<protein>
    <submittedName>
        <fullName evidence="2">Uncharacterized protein</fullName>
    </submittedName>
</protein>
<sequence length="74" mass="8016">MSDQQSDQQQNEEIQAHNAVADALHNLNVAETANNNRRQVVQGAQEKLDAAHAQLAEARTTQSSASSEDDESLS</sequence>
<dbReference type="Proteomes" id="UP000481087">
    <property type="component" value="Unassembled WGS sequence"/>
</dbReference>
<evidence type="ECO:0000313" key="2">
    <source>
        <dbReference type="EMBL" id="MZQ87152.1"/>
    </source>
</evidence>
<comment type="caution">
    <text evidence="2">The sequence shown here is derived from an EMBL/GenBank/DDBJ whole genome shotgun (WGS) entry which is preliminary data.</text>
</comment>
<gene>
    <name evidence="2" type="ORF">GQF01_34065</name>
</gene>
<organism evidence="2 3">
    <name type="scientific">Paenibacillus silvestris</name>
    <dbReference type="NCBI Taxonomy" id="2606219"/>
    <lineage>
        <taxon>Bacteria</taxon>
        <taxon>Bacillati</taxon>
        <taxon>Bacillota</taxon>
        <taxon>Bacilli</taxon>
        <taxon>Bacillales</taxon>
        <taxon>Paenibacillaceae</taxon>
        <taxon>Paenibacillus</taxon>
    </lineage>
</organism>
<dbReference type="EMBL" id="WTUZ01000040">
    <property type="protein sequence ID" value="MZQ87152.1"/>
    <property type="molecule type" value="Genomic_DNA"/>
</dbReference>
<dbReference type="RefSeq" id="WP_161411791.1">
    <property type="nucleotide sequence ID" value="NZ_WTUZ01000040.1"/>
</dbReference>
<accession>A0A6L8VBY6</accession>
<dbReference type="AlphaFoldDB" id="A0A6L8VBY6"/>
<feature type="region of interest" description="Disordered" evidence="1">
    <location>
        <begin position="31"/>
        <end position="74"/>
    </location>
</feature>
<name>A0A6L8VBY6_9BACL</name>
<keyword evidence="3" id="KW-1185">Reference proteome</keyword>